<organism evidence="2 3">
    <name type="scientific">Glycocaulis albus</name>
    <dbReference type="NCBI Taxonomy" id="1382801"/>
    <lineage>
        <taxon>Bacteria</taxon>
        <taxon>Pseudomonadati</taxon>
        <taxon>Pseudomonadota</taxon>
        <taxon>Alphaproteobacteria</taxon>
        <taxon>Maricaulales</taxon>
        <taxon>Maricaulaceae</taxon>
        <taxon>Glycocaulis</taxon>
    </lineage>
</organism>
<gene>
    <name evidence="2" type="ORF">GCM10007420_10960</name>
</gene>
<keyword evidence="3" id="KW-1185">Reference proteome</keyword>
<feature type="domain" description="Beta-lactamase-related" evidence="1">
    <location>
        <begin position="149"/>
        <end position="426"/>
    </location>
</feature>
<proteinExistence type="predicted"/>
<evidence type="ECO:0000313" key="3">
    <source>
        <dbReference type="Proteomes" id="UP000648722"/>
    </source>
</evidence>
<comment type="caution">
    <text evidence="2">The sequence shown here is derived from an EMBL/GenBank/DDBJ whole genome shotgun (WGS) entry which is preliminary data.</text>
</comment>
<name>A0ABQ1XLI6_9PROT</name>
<evidence type="ECO:0000313" key="2">
    <source>
        <dbReference type="EMBL" id="GGG97096.1"/>
    </source>
</evidence>
<dbReference type="PANTHER" id="PTHR43283:SF7">
    <property type="entry name" value="BETA-LACTAMASE-RELATED DOMAIN-CONTAINING PROTEIN"/>
    <property type="match status" value="1"/>
</dbReference>
<dbReference type="Proteomes" id="UP000648722">
    <property type="component" value="Unassembled WGS sequence"/>
</dbReference>
<dbReference type="SUPFAM" id="SSF56601">
    <property type="entry name" value="beta-lactamase/transpeptidase-like"/>
    <property type="match status" value="1"/>
</dbReference>
<dbReference type="InterPro" id="IPR012338">
    <property type="entry name" value="Beta-lactam/transpept-like"/>
</dbReference>
<dbReference type="InterPro" id="IPR001466">
    <property type="entry name" value="Beta-lactam-related"/>
</dbReference>
<evidence type="ECO:0000259" key="1">
    <source>
        <dbReference type="Pfam" id="PF00144"/>
    </source>
</evidence>
<protein>
    <submittedName>
        <fullName evidence="2">Serine hydrolase</fullName>
    </submittedName>
</protein>
<keyword evidence="2" id="KW-0378">Hydrolase</keyword>
<dbReference type="Gene3D" id="3.40.710.10">
    <property type="entry name" value="DD-peptidase/beta-lactamase superfamily"/>
    <property type="match status" value="1"/>
</dbReference>
<dbReference type="GO" id="GO:0016787">
    <property type="term" value="F:hydrolase activity"/>
    <property type="evidence" value="ECO:0007669"/>
    <property type="project" value="UniProtKB-KW"/>
</dbReference>
<reference evidence="3" key="1">
    <citation type="journal article" date="2019" name="Int. J. Syst. Evol. Microbiol.">
        <title>The Global Catalogue of Microorganisms (GCM) 10K type strain sequencing project: providing services to taxonomists for standard genome sequencing and annotation.</title>
        <authorList>
            <consortium name="The Broad Institute Genomics Platform"/>
            <consortium name="The Broad Institute Genome Sequencing Center for Infectious Disease"/>
            <person name="Wu L."/>
            <person name="Ma J."/>
        </authorList>
    </citation>
    <scope>NUCLEOTIDE SEQUENCE [LARGE SCALE GENOMIC DNA]</scope>
    <source>
        <strain evidence="3">CGMCC 1.12766</strain>
    </source>
</reference>
<dbReference type="InterPro" id="IPR050789">
    <property type="entry name" value="Diverse_Enzym_Activities"/>
</dbReference>
<dbReference type="Pfam" id="PF00144">
    <property type="entry name" value="Beta-lactamase"/>
    <property type="match status" value="1"/>
</dbReference>
<dbReference type="PANTHER" id="PTHR43283">
    <property type="entry name" value="BETA-LACTAMASE-RELATED"/>
    <property type="match status" value="1"/>
</dbReference>
<dbReference type="RefSeq" id="WP_188451561.1">
    <property type="nucleotide sequence ID" value="NZ_BMFS01000004.1"/>
</dbReference>
<sequence length="444" mass="47395">MKRILTGAAIVVLAAAIGGGAFLLNSPLWQIYLPTGTGLTAKQTCSMVFLSGLEPGRARAMYTDPLLGDFGPMVQVEIDADSRTVTASVLGILGRQTAAYREGLGCTLVHGNGMFDPALGLPARPADTMLLDTAHRGTHFDTSALEAAIDAAFSDDGRNTLGVAVFHQGRLVAERYADGVNAETPLHGWSMTKSLAATMAGVLVQRGLLDIHAQGLVPALAEAGRPEVTVDQLLRMTGGLAGYEINDGTDPNSQMLFTQSDMARFAATREQIAAPGERWDYQSGNTVLAGSALETLLGDTPADEVQTIRDWLFDPLGMNTAILEADENGTLQWSSYMYASARDWGRLGQLYLNGGRAPDGTQIIPEDWVDYVRQPTPGSDNIYGSGFWMYPAGLPEGTFIMNGFQGQVTFIIPAEDLVVVRLGATNFQNDGAISFANDVVAARR</sequence>
<dbReference type="EMBL" id="BMFS01000004">
    <property type="protein sequence ID" value="GGG97096.1"/>
    <property type="molecule type" value="Genomic_DNA"/>
</dbReference>
<accession>A0ABQ1XLI6</accession>